<keyword evidence="2" id="KW-1185">Reference proteome</keyword>
<proteinExistence type="predicted"/>
<comment type="caution">
    <text evidence="1">The sequence shown here is derived from an EMBL/GenBank/DDBJ whole genome shotgun (WGS) entry which is preliminary data.</text>
</comment>
<evidence type="ECO:0000313" key="1">
    <source>
        <dbReference type="EMBL" id="EOR93913.1"/>
    </source>
</evidence>
<name>R9GQB5_9SPHI</name>
<dbReference type="Proteomes" id="UP000014174">
    <property type="component" value="Unassembled WGS sequence"/>
</dbReference>
<accession>R9GQB5</accession>
<organism evidence="1 2">
    <name type="scientific">Arcticibacter svalbardensis MN12-7</name>
    <dbReference type="NCBI Taxonomy" id="1150600"/>
    <lineage>
        <taxon>Bacteria</taxon>
        <taxon>Pseudomonadati</taxon>
        <taxon>Bacteroidota</taxon>
        <taxon>Sphingobacteriia</taxon>
        <taxon>Sphingobacteriales</taxon>
        <taxon>Sphingobacteriaceae</taxon>
        <taxon>Arcticibacter</taxon>
    </lineage>
</organism>
<gene>
    <name evidence="1" type="ORF">ADIARSV_2906</name>
</gene>
<dbReference type="AlphaFoldDB" id="R9GQB5"/>
<sequence length="39" mass="4328">MDGGVDGLEVDDLDYLLIHKDELLQSIIRGNYKPKLLGA</sequence>
<reference evidence="1 2" key="1">
    <citation type="journal article" date="2013" name="Genome Announc.">
        <title>Draft Genome Sequence of Arcticibacter svalbardensis Strain MN12-7T, a Member of the Family Sphingobacteriaceae Isolated from an Arctic Soil Sample.</title>
        <authorList>
            <person name="Shivaji S."/>
            <person name="Ara S."/>
            <person name="Prasad S."/>
            <person name="Manasa B.P."/>
            <person name="Begum Z."/>
            <person name="Singh A."/>
            <person name="Kumar Pinnaka A."/>
        </authorList>
    </citation>
    <scope>NUCLEOTIDE SEQUENCE [LARGE SCALE GENOMIC DNA]</scope>
    <source>
        <strain evidence="1 2">MN12-7</strain>
    </source>
</reference>
<dbReference type="STRING" id="1150600.ADIARSV_2906"/>
<evidence type="ECO:0000313" key="2">
    <source>
        <dbReference type="Proteomes" id="UP000014174"/>
    </source>
</evidence>
<protein>
    <submittedName>
        <fullName evidence="1">Uncharacterized protein</fullName>
    </submittedName>
</protein>
<dbReference type="EMBL" id="AQPN01000101">
    <property type="protein sequence ID" value="EOR93913.1"/>
    <property type="molecule type" value="Genomic_DNA"/>
</dbReference>